<dbReference type="GO" id="GO:0035251">
    <property type="term" value="F:UDP-glucosyltransferase activity"/>
    <property type="evidence" value="ECO:0007669"/>
    <property type="project" value="InterPro"/>
</dbReference>
<dbReference type="InterPro" id="IPR050481">
    <property type="entry name" value="UDP-glycosyltransf_plant"/>
</dbReference>
<keyword evidence="4" id="KW-1185">Reference proteome</keyword>
<evidence type="ECO:0000313" key="3">
    <source>
        <dbReference type="EMBL" id="KAE8703669.1"/>
    </source>
</evidence>
<sequence>MAINLHVVIVPWLAFGHLIPFFQLSLQLAKAGIKVSFISTPASIKRLPQVPSNISALVDLVAFPLPSLDNQQLLPQGFEATVDIPSEKIQYLKIAYDLLRHPGKQFVVDQKPDWILADVTPYWVVEISQEHHIPLVYFSVFAAAVLSFFVSPTFVTGADGNKKMRSSPESWTSTPE</sequence>
<feature type="transmembrane region" description="Helical" evidence="2">
    <location>
        <begin position="135"/>
        <end position="155"/>
    </location>
</feature>
<evidence type="ECO:0000313" key="4">
    <source>
        <dbReference type="Proteomes" id="UP000436088"/>
    </source>
</evidence>
<gene>
    <name evidence="3" type="ORF">F3Y22_tig00110467pilonHSYRG00235</name>
</gene>
<organism evidence="3 4">
    <name type="scientific">Hibiscus syriacus</name>
    <name type="common">Rose of Sharon</name>
    <dbReference type="NCBI Taxonomy" id="106335"/>
    <lineage>
        <taxon>Eukaryota</taxon>
        <taxon>Viridiplantae</taxon>
        <taxon>Streptophyta</taxon>
        <taxon>Embryophyta</taxon>
        <taxon>Tracheophyta</taxon>
        <taxon>Spermatophyta</taxon>
        <taxon>Magnoliopsida</taxon>
        <taxon>eudicotyledons</taxon>
        <taxon>Gunneridae</taxon>
        <taxon>Pentapetalae</taxon>
        <taxon>rosids</taxon>
        <taxon>malvids</taxon>
        <taxon>Malvales</taxon>
        <taxon>Malvaceae</taxon>
        <taxon>Malvoideae</taxon>
        <taxon>Hibiscus</taxon>
    </lineage>
</organism>
<comment type="caution">
    <text evidence="3">The sequence shown here is derived from an EMBL/GenBank/DDBJ whole genome shotgun (WGS) entry which is preliminary data.</text>
</comment>
<comment type="similarity">
    <text evidence="1">Belongs to the UDP-glycosyltransferase family.</text>
</comment>
<dbReference type="EMBL" id="VEPZ02000998">
    <property type="protein sequence ID" value="KAE8703669.1"/>
    <property type="molecule type" value="Genomic_DNA"/>
</dbReference>
<dbReference type="Proteomes" id="UP000436088">
    <property type="component" value="Unassembled WGS sequence"/>
</dbReference>
<reference evidence="3" key="1">
    <citation type="submission" date="2019-09" db="EMBL/GenBank/DDBJ databases">
        <title>Draft genome information of white flower Hibiscus syriacus.</title>
        <authorList>
            <person name="Kim Y.-M."/>
        </authorList>
    </citation>
    <scope>NUCLEOTIDE SEQUENCE [LARGE SCALE GENOMIC DNA]</scope>
    <source>
        <strain evidence="3">YM2019G1</strain>
    </source>
</reference>
<dbReference type="AlphaFoldDB" id="A0A6A3AL60"/>
<evidence type="ECO:0000256" key="2">
    <source>
        <dbReference type="SAM" id="Phobius"/>
    </source>
</evidence>
<dbReference type="PANTHER" id="PTHR48049:SF57">
    <property type="entry name" value="UDP-GLYCOSYLTRANSFERASE 91C1-LIKE"/>
    <property type="match status" value="1"/>
</dbReference>
<dbReference type="SUPFAM" id="SSF53756">
    <property type="entry name" value="UDP-Glycosyltransferase/glycogen phosphorylase"/>
    <property type="match status" value="1"/>
</dbReference>
<accession>A0A6A3AL60</accession>
<proteinExistence type="inferred from homology"/>
<evidence type="ECO:0000256" key="1">
    <source>
        <dbReference type="ARBA" id="ARBA00009995"/>
    </source>
</evidence>
<keyword evidence="2" id="KW-0472">Membrane</keyword>
<protein>
    <submittedName>
        <fullName evidence="3">Polygalacturonase-like</fullName>
    </submittedName>
</protein>
<dbReference type="Gene3D" id="3.40.50.2000">
    <property type="entry name" value="Glycogen Phosphorylase B"/>
    <property type="match status" value="1"/>
</dbReference>
<dbReference type="PANTHER" id="PTHR48049">
    <property type="entry name" value="GLYCOSYLTRANSFERASE"/>
    <property type="match status" value="1"/>
</dbReference>
<name>A0A6A3AL60_HIBSY</name>
<keyword evidence="2" id="KW-0812">Transmembrane</keyword>
<keyword evidence="2" id="KW-1133">Transmembrane helix</keyword>